<proteinExistence type="predicted"/>
<protein>
    <recommendedName>
        <fullName evidence="1">Integrase zinc-binding domain-containing protein</fullName>
    </recommendedName>
</protein>
<dbReference type="PANTHER" id="PTHR48475">
    <property type="entry name" value="RIBONUCLEASE H"/>
    <property type="match status" value="1"/>
</dbReference>
<evidence type="ECO:0000259" key="1">
    <source>
        <dbReference type="Pfam" id="PF17921"/>
    </source>
</evidence>
<organism evidence="2 3">
    <name type="scientific">Cajanus cajan</name>
    <name type="common">Pigeon pea</name>
    <name type="synonym">Cajanus indicus</name>
    <dbReference type="NCBI Taxonomy" id="3821"/>
    <lineage>
        <taxon>Eukaryota</taxon>
        <taxon>Viridiplantae</taxon>
        <taxon>Streptophyta</taxon>
        <taxon>Embryophyta</taxon>
        <taxon>Tracheophyta</taxon>
        <taxon>Spermatophyta</taxon>
        <taxon>Magnoliopsida</taxon>
        <taxon>eudicotyledons</taxon>
        <taxon>Gunneridae</taxon>
        <taxon>Pentapetalae</taxon>
        <taxon>rosids</taxon>
        <taxon>fabids</taxon>
        <taxon>Fabales</taxon>
        <taxon>Fabaceae</taxon>
        <taxon>Papilionoideae</taxon>
        <taxon>50 kb inversion clade</taxon>
        <taxon>NPAAA clade</taxon>
        <taxon>indigoferoid/millettioid clade</taxon>
        <taxon>Phaseoleae</taxon>
        <taxon>Cajanus</taxon>
    </lineage>
</organism>
<evidence type="ECO:0000313" key="3">
    <source>
        <dbReference type="Proteomes" id="UP000075243"/>
    </source>
</evidence>
<dbReference type="Proteomes" id="UP000075243">
    <property type="component" value="Unassembled WGS sequence"/>
</dbReference>
<evidence type="ECO:0000313" key="2">
    <source>
        <dbReference type="EMBL" id="KYP43667.1"/>
    </source>
</evidence>
<name>A0A151RM70_CAJCA</name>
<accession>A0A151RM70</accession>
<sequence length="276" mass="32349">MDQENRIIQPYQEENERINLGQGEDKKEISINTKIKEEVRDQLIGLLKEYVNIFSWSYHDMSALDREIVKHKLPIKDEIPPIKQGPMTQFESINFEYTPREGNKLADALATLSSMFSIKEGYEMPIIRIRRHETQAHYCALEEKDDDHPWYFDIQQYIKEGKYPVRASNNDKKMIRRRVVGFTLHEGILYKKSFDSVLLRCVFQEESQSLMKGIHEGTFGTHVTGQVMARKIMRVGYFWSTMEKDCISYARKCHKCQIYADNIQVPPSELNVMASP</sequence>
<dbReference type="OMA" id="IWMTIES"/>
<dbReference type="Gramene" id="C.cajan_34293.t">
    <property type="protein sequence ID" value="C.cajan_34293.t"/>
    <property type="gene ID" value="C.cajan_34293"/>
</dbReference>
<gene>
    <name evidence="2" type="ORF">KK1_034895</name>
</gene>
<dbReference type="EMBL" id="KQ483658">
    <property type="protein sequence ID" value="KYP43667.1"/>
    <property type="molecule type" value="Genomic_DNA"/>
</dbReference>
<dbReference type="PANTHER" id="PTHR48475:SF1">
    <property type="entry name" value="RNASE H TYPE-1 DOMAIN-CONTAINING PROTEIN"/>
    <property type="match status" value="1"/>
</dbReference>
<keyword evidence="3" id="KW-1185">Reference proteome</keyword>
<feature type="domain" description="Integrase zinc-binding" evidence="1">
    <location>
        <begin position="205"/>
        <end position="259"/>
    </location>
</feature>
<dbReference type="AlphaFoldDB" id="A0A151RM70"/>
<dbReference type="Gene3D" id="1.10.340.70">
    <property type="match status" value="1"/>
</dbReference>
<dbReference type="Pfam" id="PF17921">
    <property type="entry name" value="Integrase_H2C2"/>
    <property type="match status" value="1"/>
</dbReference>
<reference evidence="2" key="1">
    <citation type="journal article" date="2012" name="Nat. Biotechnol.">
        <title>Draft genome sequence of pigeonpea (Cajanus cajan), an orphan legume crop of resource-poor farmers.</title>
        <authorList>
            <person name="Varshney R.K."/>
            <person name="Chen W."/>
            <person name="Li Y."/>
            <person name="Bharti A.K."/>
            <person name="Saxena R.K."/>
            <person name="Schlueter J.A."/>
            <person name="Donoghue M.T."/>
            <person name="Azam S."/>
            <person name="Fan G."/>
            <person name="Whaley A.M."/>
            <person name="Farmer A.D."/>
            <person name="Sheridan J."/>
            <person name="Iwata A."/>
            <person name="Tuteja R."/>
            <person name="Penmetsa R.V."/>
            <person name="Wu W."/>
            <person name="Upadhyaya H.D."/>
            <person name="Yang S.P."/>
            <person name="Shah T."/>
            <person name="Saxena K.B."/>
            <person name="Michael T."/>
            <person name="McCombie W.R."/>
            <person name="Yang B."/>
            <person name="Zhang G."/>
            <person name="Yang H."/>
            <person name="Wang J."/>
            <person name="Spillane C."/>
            <person name="Cook D.R."/>
            <person name="May G.D."/>
            <person name="Xu X."/>
            <person name="Jackson S.A."/>
        </authorList>
    </citation>
    <scope>NUCLEOTIDE SEQUENCE [LARGE SCALE GENOMIC DNA]</scope>
</reference>
<dbReference type="InterPro" id="IPR041588">
    <property type="entry name" value="Integrase_H2C2"/>
</dbReference>